<keyword evidence="1" id="KW-1133">Transmembrane helix</keyword>
<proteinExistence type="predicted"/>
<keyword evidence="1" id="KW-0812">Transmembrane</keyword>
<keyword evidence="1" id="KW-0472">Membrane</keyword>
<protein>
    <submittedName>
        <fullName evidence="2">Uncharacterized protein</fullName>
    </submittedName>
</protein>
<evidence type="ECO:0000313" key="2">
    <source>
        <dbReference type="EMBL" id="ESA16750.1"/>
    </source>
</evidence>
<sequence length="112" mass="13205">MKWRSSVSHIPDHHARSLFTYVRFLTISILLGFEGAWKQEFFPPSATVHSVNFAAIFCGWNLMKIWMKLTDDFWKILLIRLSILSDYYLVTDLKLCEYTEVTSDSIIQNEMH</sequence>
<dbReference type="EMBL" id="KI280799">
    <property type="protein sequence ID" value="ESA16750.1"/>
    <property type="molecule type" value="Genomic_DNA"/>
</dbReference>
<dbReference type="HOGENOM" id="CLU_2147156_0_0_1"/>
<gene>
    <name evidence="2" type="ORF">GLOINDRAFT_94265</name>
</gene>
<feature type="transmembrane region" description="Helical" evidence="1">
    <location>
        <begin position="49"/>
        <end position="67"/>
    </location>
</feature>
<organism evidence="2">
    <name type="scientific">Rhizophagus irregularis (strain DAOM 181602 / DAOM 197198 / MUCL 43194)</name>
    <name type="common">Arbuscular mycorrhizal fungus</name>
    <name type="synonym">Glomus intraradices</name>
    <dbReference type="NCBI Taxonomy" id="747089"/>
    <lineage>
        <taxon>Eukaryota</taxon>
        <taxon>Fungi</taxon>
        <taxon>Fungi incertae sedis</taxon>
        <taxon>Mucoromycota</taxon>
        <taxon>Glomeromycotina</taxon>
        <taxon>Glomeromycetes</taxon>
        <taxon>Glomerales</taxon>
        <taxon>Glomeraceae</taxon>
        <taxon>Rhizophagus</taxon>
    </lineage>
</organism>
<dbReference type="AlphaFoldDB" id="U9U8N8"/>
<reference evidence="2" key="1">
    <citation type="submission" date="2013-07" db="EMBL/GenBank/DDBJ databases">
        <title>The genome of an arbuscular mycorrhizal fungus provides insights into the evolution of the oldest plant symbiosis.</title>
        <authorList>
            <consortium name="DOE Joint Genome Institute"/>
            <person name="Tisserant E."/>
            <person name="Malbreil M."/>
            <person name="Kuo A."/>
            <person name="Kohler A."/>
            <person name="Symeonidi A."/>
            <person name="Balestrini R."/>
            <person name="Charron P."/>
            <person name="Duensing N."/>
            <person name="Frei-dit-Frey N."/>
            <person name="Gianinazzi-Pearson V."/>
            <person name="Gilbert B."/>
            <person name="Handa Y."/>
            <person name="Hijri M."/>
            <person name="Kaul R."/>
            <person name="Kawaguchi M."/>
            <person name="Krajinski F."/>
            <person name="Lammers P."/>
            <person name="Lapierre D."/>
            <person name="Masclaux F.G."/>
            <person name="Murat C."/>
            <person name="Morin E."/>
            <person name="Ndikumana S."/>
            <person name="Pagni M."/>
            <person name="Petitpierre D."/>
            <person name="Requena N."/>
            <person name="Rosikiewicz P."/>
            <person name="Riley R."/>
            <person name="Saito K."/>
            <person name="San Clemente H."/>
            <person name="Shapiro H."/>
            <person name="van Tuinen D."/>
            <person name="Becard G."/>
            <person name="Bonfante P."/>
            <person name="Paszkowski U."/>
            <person name="Shachar-Hill Y."/>
            <person name="Young J.P."/>
            <person name="Sanders I.R."/>
            <person name="Henrissat B."/>
            <person name="Rensing S.A."/>
            <person name="Grigoriev I.V."/>
            <person name="Corradi N."/>
            <person name="Roux C."/>
            <person name="Martin F."/>
        </authorList>
    </citation>
    <scope>NUCLEOTIDE SEQUENCE</scope>
    <source>
        <strain evidence="2">DAOM 197198</strain>
    </source>
</reference>
<accession>U9U8N8</accession>
<evidence type="ECO:0000256" key="1">
    <source>
        <dbReference type="SAM" id="Phobius"/>
    </source>
</evidence>
<dbReference type="VEuPathDB" id="FungiDB:RhiirFUN_001598"/>
<name>U9U8N8_RHIID</name>
<feature type="transmembrane region" description="Helical" evidence="1">
    <location>
        <begin position="21"/>
        <end position="37"/>
    </location>
</feature>